<evidence type="ECO:0000313" key="6">
    <source>
        <dbReference type="Proteomes" id="UP000694941"/>
    </source>
</evidence>
<dbReference type="PRINTS" id="PR00759">
    <property type="entry name" value="BASICPTASE"/>
</dbReference>
<evidence type="ECO:0000259" key="5">
    <source>
        <dbReference type="PROSITE" id="PS50279"/>
    </source>
</evidence>
<dbReference type="PANTHER" id="PTHR10083">
    <property type="entry name" value="KUNITZ-TYPE PROTEASE INHIBITOR-RELATED"/>
    <property type="match status" value="1"/>
</dbReference>
<dbReference type="PANTHER" id="PTHR10083:SF374">
    <property type="entry name" value="BPTI_KUNITZ INHIBITOR DOMAIN-CONTAINING PROTEIN"/>
    <property type="match status" value="1"/>
</dbReference>
<dbReference type="CDD" id="cd00109">
    <property type="entry name" value="Kunitz-type"/>
    <property type="match status" value="2"/>
</dbReference>
<keyword evidence="6" id="KW-1185">Reference proteome</keyword>
<evidence type="ECO:0000256" key="1">
    <source>
        <dbReference type="ARBA" id="ARBA00022690"/>
    </source>
</evidence>
<accession>A0ABM1TGP4</accession>
<dbReference type="PROSITE" id="PS00280">
    <property type="entry name" value="BPTI_KUNITZ_1"/>
    <property type="match status" value="2"/>
</dbReference>
<dbReference type="GeneID" id="106470708"/>
<dbReference type="InterPro" id="IPR020901">
    <property type="entry name" value="Prtase_inh_Kunz-CS"/>
</dbReference>
<dbReference type="Gene3D" id="2.40.128.20">
    <property type="match status" value="1"/>
</dbReference>
<dbReference type="InterPro" id="IPR012674">
    <property type="entry name" value="Calycin"/>
</dbReference>
<keyword evidence="2" id="KW-0722">Serine protease inhibitor</keyword>
<feature type="signal peptide" evidence="4">
    <location>
        <begin position="1"/>
        <end position="22"/>
    </location>
</feature>
<dbReference type="RefSeq" id="XP_022255050.1">
    <property type="nucleotide sequence ID" value="XM_022399342.1"/>
</dbReference>
<dbReference type="InterPro" id="IPR050098">
    <property type="entry name" value="TFPI/VKTCI-like"/>
</dbReference>
<evidence type="ECO:0000256" key="3">
    <source>
        <dbReference type="ARBA" id="ARBA00023157"/>
    </source>
</evidence>
<dbReference type="PROSITE" id="PS50279">
    <property type="entry name" value="BPTI_KUNITZ_2"/>
    <property type="match status" value="2"/>
</dbReference>
<evidence type="ECO:0000256" key="2">
    <source>
        <dbReference type="ARBA" id="ARBA00022900"/>
    </source>
</evidence>
<dbReference type="Pfam" id="PF00014">
    <property type="entry name" value="Kunitz_BPTI"/>
    <property type="match status" value="2"/>
</dbReference>
<dbReference type="InterPro" id="IPR002223">
    <property type="entry name" value="Kunitz_BPTI"/>
</dbReference>
<keyword evidence="3" id="KW-1015">Disulfide bond</keyword>
<dbReference type="PROSITE" id="PS00213">
    <property type="entry name" value="LIPOCALIN"/>
    <property type="match status" value="1"/>
</dbReference>
<dbReference type="Gene3D" id="4.10.410.10">
    <property type="entry name" value="Pancreatic trypsin inhibitor Kunitz domain"/>
    <property type="match status" value="2"/>
</dbReference>
<dbReference type="Proteomes" id="UP000694941">
    <property type="component" value="Unplaced"/>
</dbReference>
<evidence type="ECO:0000256" key="4">
    <source>
        <dbReference type="SAM" id="SignalP"/>
    </source>
</evidence>
<dbReference type="InterPro" id="IPR036880">
    <property type="entry name" value="Kunitz_BPTI_sf"/>
</dbReference>
<feature type="chain" id="PRO_5047278615" evidence="4">
    <location>
        <begin position="23"/>
        <end position="723"/>
    </location>
</feature>
<name>A0ABM1TGP4_LIMPO</name>
<gene>
    <name evidence="7" type="primary">LOC106470708</name>
</gene>
<proteinExistence type="predicted"/>
<dbReference type="InterPro" id="IPR022272">
    <property type="entry name" value="Lipocalin_CS"/>
</dbReference>
<dbReference type="SUPFAM" id="SSF50814">
    <property type="entry name" value="Lipocalins"/>
    <property type="match status" value="1"/>
</dbReference>
<feature type="domain" description="BPTI/Kunitz inhibitor" evidence="5">
    <location>
        <begin position="230"/>
        <end position="280"/>
    </location>
</feature>
<keyword evidence="4" id="KW-0732">Signal</keyword>
<evidence type="ECO:0000313" key="7">
    <source>
        <dbReference type="RefSeq" id="XP_022255050.1"/>
    </source>
</evidence>
<keyword evidence="1" id="KW-0646">Protease inhibitor</keyword>
<sequence length="723" mass="80908">MKAVKSFLEVLTLFYAIQVSLAEFVLRDEIVINGLSSLVEANCSGPDAMGFKEFEIEKFLGDWYEIFKTDSGFANLKSGLWRLEMTEDQKLMFTYSAEADDKHCINPVRGELQLTGDKPGEVILKYVRFNSRIEEKFQVIYLDETCETAVAYACYRHLSDGKVCDPRALYAAILSRKKSSQLPSGLSLVTQNLCIDRDLMIPQRPYNCDLNHYEPDDELDSEQGWESKLCHEHPDHGHCVQSQVKYYYNPLSGQCETFLYSGCGGNKNNFLTLQDCQEKCVDKTGTFMCPDTATCALACPLCCEEENGCIKCDCETTAKVPENVHSSLVPQDKLPFDPDCLGSPNDCPKTCAVIEFNVGCYKCDCNHSNVSKVDMTEAEHLSSDHPTPDNVHSSPVPQDRLPFDPDCLGSPKDCPKTCAVIEFNVGCYKCDCNHSNVSEVDMVEENNVHSSPVPQDKLPFDPDCLGSPNDCPKTCVVIEFNVGCYKCDCNHSNVSEVDMVEENNVHSSPVPQDKLPFDPDCLGFPNDCPKTCAVIEFNVGCYKCNCNHLNVSQMDKTEETPDNVHSSPVPQDKLPFDPDCLGSPNDCPKTCAVIEFNVGCYKCDCSHSNDSQVNKTEAGTTAAGLAHYEDIYPINKGSECLSSCRVIFMKNQLFCICNNLHICHQPKKVGFCRARKPRYYFNPEKGKCELFYYGGCGGNANRFTTLEECEHKCHGKYRMKYKK</sequence>
<reference evidence="7" key="1">
    <citation type="submission" date="2025-08" db="UniProtKB">
        <authorList>
            <consortium name="RefSeq"/>
        </authorList>
    </citation>
    <scope>IDENTIFICATION</scope>
    <source>
        <tissue evidence="7">Muscle</tissue>
    </source>
</reference>
<dbReference type="SMART" id="SM00131">
    <property type="entry name" value="KU"/>
    <property type="match status" value="2"/>
</dbReference>
<feature type="domain" description="BPTI/Kunitz inhibitor" evidence="5">
    <location>
        <begin position="663"/>
        <end position="713"/>
    </location>
</feature>
<organism evidence="6 7">
    <name type="scientific">Limulus polyphemus</name>
    <name type="common">Atlantic horseshoe crab</name>
    <dbReference type="NCBI Taxonomy" id="6850"/>
    <lineage>
        <taxon>Eukaryota</taxon>
        <taxon>Metazoa</taxon>
        <taxon>Ecdysozoa</taxon>
        <taxon>Arthropoda</taxon>
        <taxon>Chelicerata</taxon>
        <taxon>Merostomata</taxon>
        <taxon>Xiphosura</taxon>
        <taxon>Limulidae</taxon>
        <taxon>Limulus</taxon>
    </lineage>
</organism>
<protein>
    <submittedName>
        <fullName evidence="7">Uncharacterized protein LOC106470708</fullName>
    </submittedName>
</protein>
<dbReference type="SUPFAM" id="SSF57362">
    <property type="entry name" value="BPTI-like"/>
    <property type="match status" value="2"/>
</dbReference>